<gene>
    <name evidence="1" type="ORF">AFM11_22925</name>
</gene>
<comment type="caution">
    <text evidence="1">The sequence shown here is derived from an EMBL/GenBank/DDBJ whole genome shotgun (WGS) entry which is preliminary data.</text>
</comment>
<evidence type="ECO:0000313" key="1">
    <source>
        <dbReference type="EMBL" id="KWX22013.1"/>
    </source>
</evidence>
<evidence type="ECO:0000313" key="2">
    <source>
        <dbReference type="Proteomes" id="UP000070612"/>
    </source>
</evidence>
<accession>A0A132PI81</accession>
<dbReference type="PATRIC" id="fig|59750.3.peg.1938"/>
<proteinExistence type="predicted"/>
<dbReference type="PANTHER" id="PTHR43431:SF7">
    <property type="entry name" value="OXIDOREDUCTASE, SHORT CHAIN DEHYDROGENASE_REDUCTASE FAMILY (AFU_ORTHOLOGUE AFUA_5G14000)"/>
    <property type="match status" value="1"/>
</dbReference>
<dbReference type="Gene3D" id="3.40.50.720">
    <property type="entry name" value="NAD(P)-binding Rossmann-like Domain"/>
    <property type="match status" value="1"/>
</dbReference>
<dbReference type="InterPro" id="IPR002347">
    <property type="entry name" value="SDR_fam"/>
</dbReference>
<reference evidence="1 2" key="1">
    <citation type="submission" date="2015-07" db="EMBL/GenBank/DDBJ databases">
        <title>A draft genome sequence of Mycobacterium wolinskyi.</title>
        <authorList>
            <person name="de Man T.J."/>
            <person name="Perry K.A."/>
            <person name="Coulliette A.D."/>
            <person name="Jensen B."/>
            <person name="Toney N.C."/>
            <person name="Limbago B.M."/>
            <person name="Noble-Wang J."/>
        </authorList>
    </citation>
    <scope>NUCLEOTIDE SEQUENCE [LARGE SCALE GENOMIC DNA]</scope>
    <source>
        <strain evidence="1 2">CDC_01</strain>
    </source>
</reference>
<dbReference type="InterPro" id="IPR036291">
    <property type="entry name" value="NAD(P)-bd_dom_sf"/>
</dbReference>
<keyword evidence="2" id="KW-1185">Reference proteome</keyword>
<dbReference type="RefSeq" id="WP_067852891.1">
    <property type="nucleotide sequence ID" value="NZ_LGTW01000016.1"/>
</dbReference>
<dbReference type="Proteomes" id="UP000070612">
    <property type="component" value="Unassembled WGS sequence"/>
</dbReference>
<dbReference type="PANTHER" id="PTHR43431">
    <property type="entry name" value="OXIDOREDUCTASE, SHORT CHAIN DEHYDROGENASE/REDUCTASE FAMILY (AFU_ORTHOLOGUE AFUA_5G14000)"/>
    <property type="match status" value="1"/>
</dbReference>
<protein>
    <submittedName>
        <fullName evidence="1">Short-chain dehydrogenase</fullName>
    </submittedName>
</protein>
<dbReference type="AlphaFoldDB" id="A0A132PI81"/>
<dbReference type="SUPFAM" id="SSF51735">
    <property type="entry name" value="NAD(P)-binding Rossmann-fold domains"/>
    <property type="match status" value="1"/>
</dbReference>
<dbReference type="Pfam" id="PF00106">
    <property type="entry name" value="adh_short"/>
    <property type="match status" value="1"/>
</dbReference>
<name>A0A132PI81_9MYCO</name>
<dbReference type="EMBL" id="LGTW01000016">
    <property type="protein sequence ID" value="KWX22013.1"/>
    <property type="molecule type" value="Genomic_DNA"/>
</dbReference>
<sequence length="241" mass="24912">MTSTSAPVLVVLGVGPGLGMSVAHRFGAEGHRVALISRSPQRHPDYLAALADKGVEAAAYVADANDSGRLRTALDAVRDRFGRIDVGYYGPAAFETAPTGDITGLDAAGAQAALDGVVPAVDFASQLLPEMRRRGSGGLLFAGGLSSVVPMPPLGGLALAAAALRNYAVTLHAALKPEGIYAGTITIGGLIERGDIHRAMADNAQFAGATTGTINPDDLAEQLWRLYRERTAAEEVVNLLV</sequence>
<organism evidence="1 2">
    <name type="scientific">Mycolicibacterium wolinskyi</name>
    <dbReference type="NCBI Taxonomy" id="59750"/>
    <lineage>
        <taxon>Bacteria</taxon>
        <taxon>Bacillati</taxon>
        <taxon>Actinomycetota</taxon>
        <taxon>Actinomycetes</taxon>
        <taxon>Mycobacteriales</taxon>
        <taxon>Mycobacteriaceae</taxon>
        <taxon>Mycolicibacterium</taxon>
    </lineage>
</organism>